<evidence type="ECO:0000256" key="7">
    <source>
        <dbReference type="SAM" id="SignalP"/>
    </source>
</evidence>
<gene>
    <name evidence="8" type="ORF">FHR99_000742</name>
</gene>
<sequence>MKKLVTAVVLSLTALVSPAQAQKTLNLFNWNDYIADETVARFEQQCDCKVVQDYFSSTEEMMAKLLAGGGDYDVVIPTQNAVEALIKQGFLMPLDKSKLGNVKNMGPGFMNRSYDPGNQYSLPYAFTTTLIGYNENKLQELGIDPSDWRVIFDPTILAKIKGKVTVMDDSEELIAAALKYLGYSVNDTNEQHLKEAQAVILKAKPFWAAFNSSSYIKELTVGNIWVAHGYSSDMFQARSDAQEAGRPFTVGFVLPKQGAVLALDNMVIPKKARSPELAHQFINFMMAPENAAELTNIVGTGNPNAEAKRLIEPEILAINAIFPSEEQLKTLETISARNSKERRFTSRLWTEIKVR</sequence>
<dbReference type="InterPro" id="IPR001188">
    <property type="entry name" value="Sperm_putr-bd"/>
</dbReference>
<feature type="binding site" evidence="6">
    <location>
        <begin position="169"/>
        <end position="172"/>
    </location>
    <ligand>
        <name>spermidine</name>
        <dbReference type="ChEBI" id="CHEBI:57834"/>
    </ligand>
</feature>
<feature type="chain" id="PRO_5030776649" description="Putrescine-binding periplasmic protein" evidence="7">
    <location>
        <begin position="22"/>
        <end position="355"/>
    </location>
</feature>
<dbReference type="Gene3D" id="3.40.190.10">
    <property type="entry name" value="Periplasmic binding protein-like II"/>
    <property type="match status" value="2"/>
</dbReference>
<proteinExistence type="inferred from homology"/>
<comment type="subcellular location">
    <subcellularLocation>
        <location evidence="1 5">Periplasm</location>
    </subcellularLocation>
</comment>
<keyword evidence="9" id="KW-1185">Reference proteome</keyword>
<dbReference type="InterPro" id="IPR006059">
    <property type="entry name" value="SBP"/>
</dbReference>
<dbReference type="PANTHER" id="PTHR30222">
    <property type="entry name" value="SPERMIDINE/PUTRESCINE-BINDING PERIPLASMIC PROTEIN"/>
    <property type="match status" value="1"/>
</dbReference>
<comment type="similarity">
    <text evidence="5">Belongs to the bacterial solute-binding protein PotD/PotF family.</text>
</comment>
<keyword evidence="3 7" id="KW-0732">Signal</keyword>
<dbReference type="Pfam" id="PF13416">
    <property type="entry name" value="SBP_bac_8"/>
    <property type="match status" value="1"/>
</dbReference>
<reference evidence="8 9" key="1">
    <citation type="submission" date="2020-08" db="EMBL/GenBank/DDBJ databases">
        <title>Genomic Encyclopedia of Type Strains, Phase III (KMG-III): the genomes of soil and plant-associated and newly described type strains.</title>
        <authorList>
            <person name="Whitman W."/>
        </authorList>
    </citation>
    <scope>NUCLEOTIDE SEQUENCE [LARGE SCALE GENOMIC DNA]</scope>
    <source>
        <strain evidence="8 9">CECT 8654</strain>
    </source>
</reference>
<evidence type="ECO:0000313" key="9">
    <source>
        <dbReference type="Proteomes" id="UP000537130"/>
    </source>
</evidence>
<dbReference type="GO" id="GO:0019808">
    <property type="term" value="F:polyamine binding"/>
    <property type="evidence" value="ECO:0007669"/>
    <property type="project" value="InterPro"/>
</dbReference>
<dbReference type="CDD" id="cd13590">
    <property type="entry name" value="PBP2_PotD_PotF_like"/>
    <property type="match status" value="1"/>
</dbReference>
<feature type="signal peptide" evidence="7">
    <location>
        <begin position="1"/>
        <end position="21"/>
    </location>
</feature>
<dbReference type="AlphaFoldDB" id="A0A7W4W308"/>
<evidence type="ECO:0000256" key="6">
    <source>
        <dbReference type="PIRSR" id="PIRSR019574-1"/>
    </source>
</evidence>
<keyword evidence="2 5" id="KW-0813">Transport</keyword>
<dbReference type="GO" id="GO:0042597">
    <property type="term" value="C:periplasmic space"/>
    <property type="evidence" value="ECO:0007669"/>
    <property type="project" value="UniProtKB-SubCell"/>
</dbReference>
<dbReference type="SUPFAM" id="SSF53850">
    <property type="entry name" value="Periplasmic binding protein-like II"/>
    <property type="match status" value="1"/>
</dbReference>
<dbReference type="RefSeq" id="WP_183409198.1">
    <property type="nucleotide sequence ID" value="NZ_JACHWY010000001.1"/>
</dbReference>
<dbReference type="Proteomes" id="UP000537130">
    <property type="component" value="Unassembled WGS sequence"/>
</dbReference>
<evidence type="ECO:0000256" key="3">
    <source>
        <dbReference type="ARBA" id="ARBA00022729"/>
    </source>
</evidence>
<dbReference type="PRINTS" id="PR00909">
    <property type="entry name" value="SPERMDNBNDNG"/>
</dbReference>
<evidence type="ECO:0000313" key="8">
    <source>
        <dbReference type="EMBL" id="MBB3046506.1"/>
    </source>
</evidence>
<evidence type="ECO:0000256" key="1">
    <source>
        <dbReference type="ARBA" id="ARBA00004418"/>
    </source>
</evidence>
<dbReference type="EMBL" id="JACHWY010000001">
    <property type="protein sequence ID" value="MBB3046506.1"/>
    <property type="molecule type" value="Genomic_DNA"/>
</dbReference>
<dbReference type="PANTHER" id="PTHR30222:SF17">
    <property type="entry name" value="SPERMIDINE_PUTRESCINE-BINDING PERIPLASMIC PROTEIN"/>
    <property type="match status" value="1"/>
</dbReference>
<dbReference type="GO" id="GO:0015846">
    <property type="term" value="P:polyamine transport"/>
    <property type="evidence" value="ECO:0007669"/>
    <property type="project" value="InterPro"/>
</dbReference>
<accession>A0A7W4W308</accession>
<comment type="function">
    <text evidence="5">Required for the activity of the bacterial periplasmic transport system of putrescine.</text>
</comment>
<evidence type="ECO:0000256" key="2">
    <source>
        <dbReference type="ARBA" id="ARBA00022448"/>
    </source>
</evidence>
<keyword evidence="4 5" id="KW-0574">Periplasm</keyword>
<organism evidence="8 9">
    <name type="scientific">Litorivivens lipolytica</name>
    <dbReference type="NCBI Taxonomy" id="1524264"/>
    <lineage>
        <taxon>Bacteria</taxon>
        <taxon>Pseudomonadati</taxon>
        <taxon>Pseudomonadota</taxon>
        <taxon>Gammaproteobacteria</taxon>
        <taxon>Litorivivens</taxon>
    </lineage>
</organism>
<comment type="caution">
    <text evidence="8">The sequence shown here is derived from an EMBL/GenBank/DDBJ whole genome shotgun (WGS) entry which is preliminary data.</text>
</comment>
<evidence type="ECO:0000256" key="4">
    <source>
        <dbReference type="ARBA" id="ARBA00022764"/>
    </source>
</evidence>
<evidence type="ECO:0000256" key="5">
    <source>
        <dbReference type="PIRNR" id="PIRNR019574"/>
    </source>
</evidence>
<dbReference type="PIRSF" id="PIRSF019574">
    <property type="entry name" value="Periplasmic_polyamine_BP"/>
    <property type="match status" value="1"/>
</dbReference>
<name>A0A7W4W308_9GAMM</name>
<protein>
    <recommendedName>
        <fullName evidence="5">Putrescine-binding periplasmic protein</fullName>
    </recommendedName>
</protein>